<dbReference type="PIRSF" id="PIRSF000151">
    <property type="entry name" value="GPR"/>
    <property type="match status" value="1"/>
</dbReference>
<accession>A0ABP8FXK2</accession>
<evidence type="ECO:0000256" key="7">
    <source>
        <dbReference type="HAMAP-Rule" id="MF_00412"/>
    </source>
</evidence>
<dbReference type="HAMAP" id="MF_00412">
    <property type="entry name" value="ProA"/>
    <property type="match status" value="1"/>
</dbReference>
<keyword evidence="4 7" id="KW-0521">NADP</keyword>
<dbReference type="Proteomes" id="UP001500582">
    <property type="component" value="Unassembled WGS sequence"/>
</dbReference>
<evidence type="ECO:0000256" key="5">
    <source>
        <dbReference type="ARBA" id="ARBA00023002"/>
    </source>
</evidence>
<dbReference type="Gene3D" id="3.40.309.10">
    <property type="entry name" value="Aldehyde Dehydrogenase, Chain A, domain 2"/>
    <property type="match status" value="1"/>
</dbReference>
<organism evidence="9 10">
    <name type="scientific">Mucilaginibacter gynuensis</name>
    <dbReference type="NCBI Taxonomy" id="1302236"/>
    <lineage>
        <taxon>Bacteria</taxon>
        <taxon>Pseudomonadati</taxon>
        <taxon>Bacteroidota</taxon>
        <taxon>Sphingobacteriia</taxon>
        <taxon>Sphingobacteriales</taxon>
        <taxon>Sphingobacteriaceae</taxon>
        <taxon>Mucilaginibacter</taxon>
    </lineage>
</organism>
<name>A0ABP8FXK2_9SPHI</name>
<dbReference type="SUPFAM" id="SSF53720">
    <property type="entry name" value="ALDH-like"/>
    <property type="match status" value="1"/>
</dbReference>
<evidence type="ECO:0000256" key="2">
    <source>
        <dbReference type="ARBA" id="ARBA00022605"/>
    </source>
</evidence>
<evidence type="ECO:0000313" key="10">
    <source>
        <dbReference type="Proteomes" id="UP001500582"/>
    </source>
</evidence>
<dbReference type="InterPro" id="IPR020593">
    <property type="entry name" value="G-glutamylP_reductase_CS"/>
</dbReference>
<dbReference type="Gene3D" id="3.40.605.10">
    <property type="entry name" value="Aldehyde Dehydrogenase, Chain A, domain 1"/>
    <property type="match status" value="1"/>
</dbReference>
<sequence>MITFIYNNIESMSYTIYFEKAVAAGRTIAAVSNDTINKVLTEIADAAIAATDTILAENKKDLDRMDVNDPKYDRLKLTADRIKGIAADIVSVTKLASPLGKVLSSNDLPNGLSISKVSVPLGVVGVIYEARPNVTFDVFALSFKTGNVSVLKGGSDADFSNRAIISIIHQVLEANNIDINVATLLPAEREATDALLNAVGYVDVLIPRGSQGLINHVRDNSKVPVIETGAGIVHTYVDKSGDTQQAADIVFNAKTRRVSVCNALDCLIIHSSRLNDLAAITLPLTGKQVEIFADEPAYKVLQGHYPAELLKQAEAKHFGIEFLDYKMAIKTVDSFDAALEHIAVNSSKHSEAIITENAANAERFLNLVDAAAVYVNASTAFTDGAQFGLGAEIGISTQKLHARGPMALEELTSYKWLVKGNGQVRNP</sequence>
<dbReference type="PROSITE" id="PS01223">
    <property type="entry name" value="PROA"/>
    <property type="match status" value="1"/>
</dbReference>
<protein>
    <recommendedName>
        <fullName evidence="7">Gamma-glutamyl phosphate reductase</fullName>
        <shortName evidence="7">GPR</shortName>
        <ecNumber evidence="7">1.2.1.41</ecNumber>
    </recommendedName>
    <alternativeName>
        <fullName evidence="7">Glutamate-5-semialdehyde dehydrogenase</fullName>
    </alternativeName>
    <alternativeName>
        <fullName evidence="7">Glutamyl-gamma-semialdehyde dehydrogenase</fullName>
        <shortName evidence="7">GSA dehydrogenase</shortName>
    </alternativeName>
</protein>
<dbReference type="InterPro" id="IPR015590">
    <property type="entry name" value="Aldehyde_DH_dom"/>
</dbReference>
<evidence type="ECO:0000256" key="3">
    <source>
        <dbReference type="ARBA" id="ARBA00022650"/>
    </source>
</evidence>
<dbReference type="NCBIfam" id="TIGR00407">
    <property type="entry name" value="proA"/>
    <property type="match status" value="1"/>
</dbReference>
<evidence type="ECO:0000256" key="4">
    <source>
        <dbReference type="ARBA" id="ARBA00022857"/>
    </source>
</evidence>
<comment type="caution">
    <text evidence="9">The sequence shown here is derived from an EMBL/GenBank/DDBJ whole genome shotgun (WGS) entry which is preliminary data.</text>
</comment>
<proteinExistence type="inferred from homology"/>
<evidence type="ECO:0000256" key="6">
    <source>
        <dbReference type="ARBA" id="ARBA00049024"/>
    </source>
</evidence>
<keyword evidence="3 7" id="KW-0641">Proline biosynthesis</keyword>
<evidence type="ECO:0000313" key="9">
    <source>
        <dbReference type="EMBL" id="GAA4313110.1"/>
    </source>
</evidence>
<reference evidence="10" key="1">
    <citation type="journal article" date="2019" name="Int. J. Syst. Evol. Microbiol.">
        <title>The Global Catalogue of Microorganisms (GCM) 10K type strain sequencing project: providing services to taxonomists for standard genome sequencing and annotation.</title>
        <authorList>
            <consortium name="The Broad Institute Genomics Platform"/>
            <consortium name="The Broad Institute Genome Sequencing Center for Infectious Disease"/>
            <person name="Wu L."/>
            <person name="Ma J."/>
        </authorList>
    </citation>
    <scope>NUCLEOTIDE SEQUENCE [LARGE SCALE GENOMIC DNA]</scope>
    <source>
        <strain evidence="10">JCM 17705</strain>
    </source>
</reference>
<keyword evidence="10" id="KW-1185">Reference proteome</keyword>
<dbReference type="PANTHER" id="PTHR11063">
    <property type="entry name" value="GLUTAMATE SEMIALDEHYDE DEHYDROGENASE"/>
    <property type="match status" value="1"/>
</dbReference>
<dbReference type="NCBIfam" id="NF001221">
    <property type="entry name" value="PRK00197.1"/>
    <property type="match status" value="1"/>
</dbReference>
<comment type="subcellular location">
    <subcellularLocation>
        <location evidence="7">Cytoplasm</location>
    </subcellularLocation>
</comment>
<dbReference type="EC" id="1.2.1.41" evidence="7"/>
<dbReference type="Pfam" id="PF00171">
    <property type="entry name" value="Aldedh"/>
    <property type="match status" value="1"/>
</dbReference>
<keyword evidence="5 7" id="KW-0560">Oxidoreductase</keyword>
<keyword evidence="7" id="KW-0963">Cytoplasm</keyword>
<dbReference type="CDD" id="cd07079">
    <property type="entry name" value="ALDH_F18-19_ProA-GPR"/>
    <property type="match status" value="1"/>
</dbReference>
<gene>
    <name evidence="7" type="primary">proA</name>
    <name evidence="9" type="ORF">GCM10023149_08730</name>
</gene>
<dbReference type="InterPro" id="IPR016162">
    <property type="entry name" value="Ald_DH_N"/>
</dbReference>
<comment type="pathway">
    <text evidence="1 7">Amino-acid biosynthesis; L-proline biosynthesis; L-glutamate 5-semialdehyde from L-glutamate: step 2/2.</text>
</comment>
<comment type="function">
    <text evidence="7">Catalyzes the NADPH-dependent reduction of L-glutamate 5-phosphate into L-glutamate 5-semialdehyde and phosphate. The product spontaneously undergoes cyclization to form 1-pyrroline-5-carboxylate.</text>
</comment>
<dbReference type="PANTHER" id="PTHR11063:SF8">
    <property type="entry name" value="DELTA-1-PYRROLINE-5-CARBOXYLATE SYNTHASE"/>
    <property type="match status" value="1"/>
</dbReference>
<comment type="similarity">
    <text evidence="7">Belongs to the gamma-glutamyl phosphate reductase family.</text>
</comment>
<dbReference type="InterPro" id="IPR016161">
    <property type="entry name" value="Ald_DH/histidinol_DH"/>
</dbReference>
<dbReference type="InterPro" id="IPR016163">
    <property type="entry name" value="Ald_DH_C"/>
</dbReference>
<dbReference type="EMBL" id="BAABFT010000002">
    <property type="protein sequence ID" value="GAA4313110.1"/>
    <property type="molecule type" value="Genomic_DNA"/>
</dbReference>
<comment type="catalytic activity">
    <reaction evidence="6 7">
        <text>L-glutamate 5-semialdehyde + phosphate + NADP(+) = L-glutamyl 5-phosphate + NADPH + H(+)</text>
        <dbReference type="Rhea" id="RHEA:19541"/>
        <dbReference type="ChEBI" id="CHEBI:15378"/>
        <dbReference type="ChEBI" id="CHEBI:43474"/>
        <dbReference type="ChEBI" id="CHEBI:57783"/>
        <dbReference type="ChEBI" id="CHEBI:58066"/>
        <dbReference type="ChEBI" id="CHEBI:58274"/>
        <dbReference type="ChEBI" id="CHEBI:58349"/>
        <dbReference type="EC" id="1.2.1.41"/>
    </reaction>
</comment>
<dbReference type="InterPro" id="IPR000965">
    <property type="entry name" value="GPR_dom"/>
</dbReference>
<keyword evidence="2 7" id="KW-0028">Amino-acid biosynthesis</keyword>
<feature type="domain" description="Aldehyde dehydrogenase" evidence="8">
    <location>
        <begin position="46"/>
        <end position="277"/>
    </location>
</feature>
<evidence type="ECO:0000259" key="8">
    <source>
        <dbReference type="Pfam" id="PF00171"/>
    </source>
</evidence>
<evidence type="ECO:0000256" key="1">
    <source>
        <dbReference type="ARBA" id="ARBA00004985"/>
    </source>
</evidence>
<dbReference type="InterPro" id="IPR012134">
    <property type="entry name" value="Glu-5-SA_DH"/>
</dbReference>